<keyword evidence="3" id="KW-1185">Reference proteome</keyword>
<evidence type="ECO:0000256" key="1">
    <source>
        <dbReference type="ARBA" id="ARBA00009981"/>
    </source>
</evidence>
<dbReference type="RefSeq" id="WP_021170533.1">
    <property type="nucleotide sequence ID" value="NZ_CTRP01000014.1"/>
</dbReference>
<protein>
    <recommendedName>
        <fullName evidence="4">Antitoxin</fullName>
    </recommendedName>
</protein>
<name>A0A0U1L4F3_9FIRM</name>
<dbReference type="Gene3D" id="3.40.1620.10">
    <property type="entry name" value="YefM-like domain"/>
    <property type="match status" value="1"/>
</dbReference>
<dbReference type="SUPFAM" id="SSF143120">
    <property type="entry name" value="YefM-like"/>
    <property type="match status" value="1"/>
</dbReference>
<dbReference type="InterPro" id="IPR036165">
    <property type="entry name" value="YefM-like_sf"/>
</dbReference>
<dbReference type="EMBL" id="CTRP01000014">
    <property type="protein sequence ID" value="CQR74550.1"/>
    <property type="molecule type" value="Genomic_DNA"/>
</dbReference>
<accession>A0A0U1L4F3</accession>
<dbReference type="AlphaFoldDB" id="A0A0U1L4F3"/>
<evidence type="ECO:0000313" key="2">
    <source>
        <dbReference type="EMBL" id="CQR74550.1"/>
    </source>
</evidence>
<sequence length="133" mass="15316">MKVIADCAFKRKTEKSENETRKIEGKGKRKMKTIIRPLTDLSKNMSVIDSYMKHNTPVFVTKGGASYMVVLSHQQYERMQEEIAFLKRLAVADAESRQRNMVDVDDLEKDISDILEEPTNDDFINSDSDAIQR</sequence>
<gene>
    <name evidence="2" type="ORF">SpAn4DRAFT_1012</name>
</gene>
<evidence type="ECO:0000313" key="3">
    <source>
        <dbReference type="Proteomes" id="UP000049855"/>
    </source>
</evidence>
<proteinExistence type="inferred from homology"/>
<organism evidence="2 3">
    <name type="scientific">Sporomusa ovata</name>
    <dbReference type="NCBI Taxonomy" id="2378"/>
    <lineage>
        <taxon>Bacteria</taxon>
        <taxon>Bacillati</taxon>
        <taxon>Bacillota</taxon>
        <taxon>Negativicutes</taxon>
        <taxon>Selenomonadales</taxon>
        <taxon>Sporomusaceae</taxon>
        <taxon>Sporomusa</taxon>
    </lineage>
</organism>
<reference evidence="3" key="1">
    <citation type="submission" date="2015-03" db="EMBL/GenBank/DDBJ databases">
        <authorList>
            <person name="Nijsse Bart"/>
        </authorList>
    </citation>
    <scope>NUCLEOTIDE SEQUENCE [LARGE SCALE GENOMIC DNA]</scope>
</reference>
<comment type="similarity">
    <text evidence="1">Belongs to the phD/YefM antitoxin family.</text>
</comment>
<evidence type="ECO:0008006" key="4">
    <source>
        <dbReference type="Google" id="ProtNLM"/>
    </source>
</evidence>
<dbReference type="Proteomes" id="UP000049855">
    <property type="component" value="Unassembled WGS sequence"/>
</dbReference>